<evidence type="ECO:0008006" key="8">
    <source>
        <dbReference type="Google" id="ProtNLM"/>
    </source>
</evidence>
<evidence type="ECO:0000256" key="5">
    <source>
        <dbReference type="ARBA" id="ARBA00023136"/>
    </source>
</evidence>
<protein>
    <recommendedName>
        <fullName evidence="8">LptF/LptG family permease</fullName>
    </recommendedName>
</protein>
<keyword evidence="5 6" id="KW-0472">Membrane</keyword>
<dbReference type="AlphaFoldDB" id="A0A382SEI9"/>
<keyword evidence="4 6" id="KW-1133">Transmembrane helix</keyword>
<feature type="transmembrane region" description="Helical" evidence="6">
    <location>
        <begin position="100"/>
        <end position="122"/>
    </location>
</feature>
<gene>
    <name evidence="7" type="ORF">METZ01_LOCUS360491</name>
</gene>
<feature type="non-terminal residue" evidence="7">
    <location>
        <position position="162"/>
    </location>
</feature>
<keyword evidence="3 6" id="KW-0812">Transmembrane</keyword>
<dbReference type="PANTHER" id="PTHR33529:SF6">
    <property type="entry name" value="YJGP_YJGQ FAMILY PERMEASE"/>
    <property type="match status" value="1"/>
</dbReference>
<evidence type="ECO:0000256" key="3">
    <source>
        <dbReference type="ARBA" id="ARBA00022692"/>
    </source>
</evidence>
<dbReference type="EMBL" id="UINC01128098">
    <property type="protein sequence ID" value="SVD07637.1"/>
    <property type="molecule type" value="Genomic_DNA"/>
</dbReference>
<evidence type="ECO:0000256" key="6">
    <source>
        <dbReference type="SAM" id="Phobius"/>
    </source>
</evidence>
<evidence type="ECO:0000313" key="7">
    <source>
        <dbReference type="EMBL" id="SVD07637.1"/>
    </source>
</evidence>
<evidence type="ECO:0000256" key="4">
    <source>
        <dbReference type="ARBA" id="ARBA00022989"/>
    </source>
</evidence>
<comment type="subcellular location">
    <subcellularLocation>
        <location evidence="1">Cell membrane</location>
        <topology evidence="1">Multi-pass membrane protein</topology>
    </subcellularLocation>
</comment>
<evidence type="ECO:0000256" key="2">
    <source>
        <dbReference type="ARBA" id="ARBA00022475"/>
    </source>
</evidence>
<dbReference type="Pfam" id="PF03739">
    <property type="entry name" value="LptF_LptG"/>
    <property type="match status" value="1"/>
</dbReference>
<feature type="transmembrane region" description="Helical" evidence="6">
    <location>
        <begin position="12"/>
        <end position="31"/>
    </location>
</feature>
<dbReference type="PANTHER" id="PTHR33529">
    <property type="entry name" value="SLR0882 PROTEIN-RELATED"/>
    <property type="match status" value="1"/>
</dbReference>
<reference evidence="7" key="1">
    <citation type="submission" date="2018-05" db="EMBL/GenBank/DDBJ databases">
        <authorList>
            <person name="Lanie J.A."/>
            <person name="Ng W.-L."/>
            <person name="Kazmierczak K.M."/>
            <person name="Andrzejewski T.M."/>
            <person name="Davidsen T.M."/>
            <person name="Wayne K.J."/>
            <person name="Tettelin H."/>
            <person name="Glass J.I."/>
            <person name="Rusch D."/>
            <person name="Podicherti R."/>
            <person name="Tsui H.-C.T."/>
            <person name="Winkler M.E."/>
        </authorList>
    </citation>
    <scope>NUCLEOTIDE SEQUENCE</scope>
</reference>
<accession>A0A382SEI9</accession>
<dbReference type="GO" id="GO:0015920">
    <property type="term" value="P:lipopolysaccharide transport"/>
    <property type="evidence" value="ECO:0007669"/>
    <property type="project" value="TreeGrafter"/>
</dbReference>
<dbReference type="GO" id="GO:0043190">
    <property type="term" value="C:ATP-binding cassette (ABC) transporter complex"/>
    <property type="evidence" value="ECO:0007669"/>
    <property type="project" value="TreeGrafter"/>
</dbReference>
<name>A0A382SEI9_9ZZZZ</name>
<dbReference type="InterPro" id="IPR005495">
    <property type="entry name" value="LptG/LptF_permease"/>
</dbReference>
<proteinExistence type="predicted"/>
<feature type="transmembrane region" description="Helical" evidence="6">
    <location>
        <begin position="51"/>
        <end position="79"/>
    </location>
</feature>
<keyword evidence="2" id="KW-1003">Cell membrane</keyword>
<organism evidence="7">
    <name type="scientific">marine metagenome</name>
    <dbReference type="NCBI Taxonomy" id="408172"/>
    <lineage>
        <taxon>unclassified sequences</taxon>
        <taxon>metagenomes</taxon>
        <taxon>ecological metagenomes</taxon>
    </lineage>
</organism>
<evidence type="ECO:0000256" key="1">
    <source>
        <dbReference type="ARBA" id="ARBA00004651"/>
    </source>
</evidence>
<sequence>MKNKIYRYFFSEFIRYFTVTLFALTSIIWTIQAVNFLDLVTDDGHAFRIYLFYSFLTIPKIITKLIPFSFLIASILTILKLEKDNELIILWTSGLNKIRIVNLIFYISLIIMLFQLLMSTFITPETLNISRKLLKNSELQFVSSLLKEKQFNDTLKGLTVFV</sequence>